<dbReference type="RefSeq" id="WP_249773042.1">
    <property type="nucleotide sequence ID" value="NZ_CP097332.1"/>
</dbReference>
<reference evidence="7" key="2">
    <citation type="submission" date="2022-05" db="EMBL/GenBank/DDBJ databases">
        <authorList>
            <person name="Kim J.-S."/>
            <person name="Lee K."/>
            <person name="Suh M."/>
            <person name="Eom M."/>
            <person name="Kim J.-S."/>
            <person name="Kim D.-S."/>
            <person name="Ko S.-H."/>
            <person name="Shin Y."/>
            <person name="Lee J.-S."/>
        </authorList>
    </citation>
    <scope>NUCLEOTIDE SEQUENCE</scope>
    <source>
        <strain evidence="7">N237</strain>
    </source>
</reference>
<keyword evidence="3 5" id="KW-0274">FAD</keyword>
<keyword evidence="4 5" id="KW-0157">Chromophore</keyword>
<evidence type="ECO:0000313" key="7">
    <source>
        <dbReference type="EMBL" id="UQX89146.1"/>
    </source>
</evidence>
<keyword evidence="2 5" id="KW-0285">Flavoprotein</keyword>
<dbReference type="Gene3D" id="1.25.40.80">
    <property type="match status" value="1"/>
</dbReference>
<comment type="similarity">
    <text evidence="5">Belongs to the DNA photolyase family.</text>
</comment>
<dbReference type="InterPro" id="IPR036134">
    <property type="entry name" value="Crypto/Photolyase_FAD-like_sf"/>
</dbReference>
<dbReference type="SUPFAM" id="SSF48173">
    <property type="entry name" value="Cryptochrome/photolyase FAD-binding domain"/>
    <property type="match status" value="1"/>
</dbReference>
<dbReference type="PRINTS" id="PR00147">
    <property type="entry name" value="DNAPHOTLYASE"/>
</dbReference>
<dbReference type="Gene3D" id="1.10.579.10">
    <property type="entry name" value="DNA Cyclobutane Dipyrimidine Photolyase, subunit A, domain 3"/>
    <property type="match status" value="1"/>
</dbReference>
<dbReference type="SUPFAM" id="SSF52425">
    <property type="entry name" value="Cryptochrome/photolyase, N-terminal domain"/>
    <property type="match status" value="1"/>
</dbReference>
<proteinExistence type="inferred from homology"/>
<dbReference type="Pfam" id="PF00875">
    <property type="entry name" value="DNA_photolyase"/>
    <property type="match status" value="1"/>
</dbReference>
<dbReference type="InterPro" id="IPR006050">
    <property type="entry name" value="DNA_photolyase_N"/>
</dbReference>
<dbReference type="InterPro" id="IPR036155">
    <property type="entry name" value="Crypto/Photolyase_N_sf"/>
</dbReference>
<dbReference type="Pfam" id="PF03441">
    <property type="entry name" value="FAD_binding_7"/>
    <property type="match status" value="1"/>
</dbReference>
<dbReference type="EMBL" id="CP097332">
    <property type="protein sequence ID" value="UQX89146.1"/>
    <property type="molecule type" value="Genomic_DNA"/>
</dbReference>
<evidence type="ECO:0000256" key="3">
    <source>
        <dbReference type="ARBA" id="ARBA00022827"/>
    </source>
</evidence>
<name>A0ABY4R1X3_9ACTN</name>
<protein>
    <submittedName>
        <fullName evidence="7">DNA photolyase family protein</fullName>
    </submittedName>
</protein>
<keyword evidence="8" id="KW-1185">Reference proteome</keyword>
<evidence type="ECO:0000259" key="6">
    <source>
        <dbReference type="PROSITE" id="PS51645"/>
    </source>
</evidence>
<dbReference type="Proteomes" id="UP001056336">
    <property type="component" value="Chromosome"/>
</dbReference>
<accession>A0ABY4R1X3</accession>
<dbReference type="PANTHER" id="PTHR11455:SF9">
    <property type="entry name" value="CRYPTOCHROME CIRCADIAN CLOCK 5 ISOFORM X1"/>
    <property type="match status" value="1"/>
</dbReference>
<evidence type="ECO:0000313" key="8">
    <source>
        <dbReference type="Proteomes" id="UP001056336"/>
    </source>
</evidence>
<evidence type="ECO:0000256" key="5">
    <source>
        <dbReference type="RuleBase" id="RU004182"/>
    </source>
</evidence>
<reference evidence="7" key="1">
    <citation type="journal article" date="2018" name="Int. J. Syst. Evol. Microbiol.">
        <title>Jatrophihabitans telluris sp. nov., isolated from sediment soil of lava forest wetlands and the emended description of the genus Jatrophihabitans.</title>
        <authorList>
            <person name="Lee K.C."/>
            <person name="Suh M.K."/>
            <person name="Eom M.K."/>
            <person name="Kim K.K."/>
            <person name="Kim J.S."/>
            <person name="Kim D.S."/>
            <person name="Ko S.H."/>
            <person name="Shin Y.K."/>
            <person name="Lee J.S."/>
        </authorList>
    </citation>
    <scope>NUCLEOTIDE SEQUENCE</scope>
    <source>
        <strain evidence="7">N237</strain>
    </source>
</reference>
<evidence type="ECO:0000256" key="4">
    <source>
        <dbReference type="ARBA" id="ARBA00022991"/>
    </source>
</evidence>
<dbReference type="InterPro" id="IPR018394">
    <property type="entry name" value="DNA_photolyase_1_CS_C"/>
</dbReference>
<feature type="domain" description="Photolyase/cryptochrome alpha/beta" evidence="6">
    <location>
        <begin position="1"/>
        <end position="126"/>
    </location>
</feature>
<dbReference type="PANTHER" id="PTHR11455">
    <property type="entry name" value="CRYPTOCHROME"/>
    <property type="match status" value="1"/>
</dbReference>
<sequence length="448" mass="49876">MPTIHWFRRDLRLADNPALALAAKSATADGDVLGVFVLDPALLGPSGAPRLAVLFRTLRALDDQLGGRLVVRHGKPAVVLPKLAKEIAAESVHCAADFGPYGHRRDDEVAEALPVPLVHSGSAYAVDPGEVRKGNGTPFQVYSPFYRSWHDHGWSTPHRAPRVDWHGAESDPIPDDPRLPDGLDLPAVGEAAAKKAWKTFKDKGLRDYAGSRDRPDLDATSRMSVHLKWGTIHPRTLLADLGPADEVYRKELAWREFYADVLFHRPDSARAYYSADLKGLHYADGAELSARLSAWQHGQTGYPIVDAGMRQLLAEGWMHNRLRMIVASFLVKDLHVEWTHGARHFLAHLVDGDLASNNHGWQWVAGTGTDAAPYFRIFNPILQGKKFDPDGDYVRRWVPELNHLPSRVIHEPWSDPNGAPAGYPEPIVDHFAERDAALADYQRVKRSR</sequence>
<dbReference type="PROSITE" id="PS00394">
    <property type="entry name" value="DNA_PHOTOLYASES_1_1"/>
    <property type="match status" value="1"/>
</dbReference>
<dbReference type="InterPro" id="IPR014729">
    <property type="entry name" value="Rossmann-like_a/b/a_fold"/>
</dbReference>
<organism evidence="7 8">
    <name type="scientific">Jatrophihabitans telluris</name>
    <dbReference type="NCBI Taxonomy" id="2038343"/>
    <lineage>
        <taxon>Bacteria</taxon>
        <taxon>Bacillati</taxon>
        <taxon>Actinomycetota</taxon>
        <taxon>Actinomycetes</taxon>
        <taxon>Jatrophihabitantales</taxon>
        <taxon>Jatrophihabitantaceae</taxon>
        <taxon>Jatrophihabitans</taxon>
    </lineage>
</organism>
<evidence type="ECO:0000256" key="1">
    <source>
        <dbReference type="ARBA" id="ARBA00001974"/>
    </source>
</evidence>
<dbReference type="Gene3D" id="3.40.50.620">
    <property type="entry name" value="HUPs"/>
    <property type="match status" value="1"/>
</dbReference>
<dbReference type="InterPro" id="IPR005101">
    <property type="entry name" value="Cryptochr/Photolyase_FAD-bd"/>
</dbReference>
<comment type="cofactor">
    <cofactor evidence="1">
        <name>FAD</name>
        <dbReference type="ChEBI" id="CHEBI:57692"/>
    </cofactor>
</comment>
<dbReference type="InterPro" id="IPR002081">
    <property type="entry name" value="Cryptochrome/DNA_photolyase_1"/>
</dbReference>
<evidence type="ECO:0000256" key="2">
    <source>
        <dbReference type="ARBA" id="ARBA00022630"/>
    </source>
</evidence>
<gene>
    <name evidence="7" type="ORF">M6D93_03870</name>
</gene>
<dbReference type="PROSITE" id="PS51645">
    <property type="entry name" value="PHR_CRY_ALPHA_BETA"/>
    <property type="match status" value="1"/>
</dbReference>